<evidence type="ECO:0000256" key="1">
    <source>
        <dbReference type="SAM" id="MobiDB-lite"/>
    </source>
</evidence>
<organism evidence="2 3">
    <name type="scientific">Oesophagostomum dentatum</name>
    <name type="common">Nodular worm</name>
    <dbReference type="NCBI Taxonomy" id="61180"/>
    <lineage>
        <taxon>Eukaryota</taxon>
        <taxon>Metazoa</taxon>
        <taxon>Ecdysozoa</taxon>
        <taxon>Nematoda</taxon>
        <taxon>Chromadorea</taxon>
        <taxon>Rhabditida</taxon>
        <taxon>Rhabditina</taxon>
        <taxon>Rhabditomorpha</taxon>
        <taxon>Strongyloidea</taxon>
        <taxon>Strongylidae</taxon>
        <taxon>Oesophagostomum</taxon>
    </lineage>
</organism>
<name>A0A0B1RXB6_OESDE</name>
<feature type="region of interest" description="Disordered" evidence="1">
    <location>
        <begin position="29"/>
        <end position="80"/>
    </location>
</feature>
<proteinExistence type="predicted"/>
<sequence length="80" mass="9214">MPAKNSTFKTFLDFYSFKILIISNLAAGHSERTSVPIRPPPYSERRRKGSPRRMNSEQYPPQEGQIPKDLQDIHDSPADR</sequence>
<evidence type="ECO:0000313" key="2">
    <source>
        <dbReference type="EMBL" id="KHJ77703.1"/>
    </source>
</evidence>
<accession>A0A0B1RXB6</accession>
<feature type="compositionally biased region" description="Basic and acidic residues" evidence="1">
    <location>
        <begin position="69"/>
        <end position="80"/>
    </location>
</feature>
<evidence type="ECO:0000313" key="3">
    <source>
        <dbReference type="Proteomes" id="UP000053660"/>
    </source>
</evidence>
<dbReference type="Proteomes" id="UP000053660">
    <property type="component" value="Unassembled WGS sequence"/>
</dbReference>
<dbReference type="EMBL" id="KN610500">
    <property type="protein sequence ID" value="KHJ77703.1"/>
    <property type="molecule type" value="Genomic_DNA"/>
</dbReference>
<gene>
    <name evidence="2" type="ORF">OESDEN_22677</name>
</gene>
<dbReference type="AlphaFoldDB" id="A0A0B1RXB6"/>
<keyword evidence="3" id="KW-1185">Reference proteome</keyword>
<reference evidence="2 3" key="1">
    <citation type="submission" date="2014-03" db="EMBL/GenBank/DDBJ databases">
        <title>Draft genome of the hookworm Oesophagostomum dentatum.</title>
        <authorList>
            <person name="Mitreva M."/>
        </authorList>
    </citation>
    <scope>NUCLEOTIDE SEQUENCE [LARGE SCALE GENOMIC DNA]</scope>
    <source>
        <strain evidence="2 3">OD-Hann</strain>
    </source>
</reference>
<protein>
    <submittedName>
        <fullName evidence="2">Uncharacterized protein</fullName>
    </submittedName>
</protein>